<feature type="non-terminal residue" evidence="1">
    <location>
        <position position="1"/>
    </location>
</feature>
<protein>
    <submittedName>
        <fullName evidence="1">22022_t:CDS:1</fullName>
    </submittedName>
</protein>
<dbReference type="EMBL" id="CAJVQC010031123">
    <property type="protein sequence ID" value="CAG8747618.1"/>
    <property type="molecule type" value="Genomic_DNA"/>
</dbReference>
<sequence>VKFTEQGEIVLTIAIQPRTAIGENEQNPSHNTIIKKEALLIELLDTGIGMNPEYIQHAWKSFSQGDMSITKRQDGTGLGLSICKSLVEINGGEINAASQLGKGSKFWFTWNIELLSAMPTILKFPTLSSLEAEFNKQIIFMLPHTLGKKRILIIHPVDGVRNSILKYLKRIEKIDAFDTLDKGIRAAKVHKELIGRPAYDIVFIGLYENNKEEVMNAALELRELEINNNNLVITFIVSPNNEGKELAESLIEKIGGITFVIYTPITWKKLVNQFIHLEKGDAIYKNKSLHIVESVLKQVPNYRPRKIKDENQDIYRDIILSASKSITRNVTRSKCILCVDGNSVSLENTLKQVSKLGYSTVFATNGQEAVRLINSEFKILNDAYSSSSSSDINSCGISLILTECNLPIMSGFDVSRAIRAMGPPISDIPIIVLTTLSMKEIQGKCIESGINDYLAKPLKTDELEKALTKWI</sequence>
<evidence type="ECO:0000313" key="1">
    <source>
        <dbReference type="EMBL" id="CAG8747618.1"/>
    </source>
</evidence>
<organism evidence="1 2">
    <name type="scientific">Racocetra persica</name>
    <dbReference type="NCBI Taxonomy" id="160502"/>
    <lineage>
        <taxon>Eukaryota</taxon>
        <taxon>Fungi</taxon>
        <taxon>Fungi incertae sedis</taxon>
        <taxon>Mucoromycota</taxon>
        <taxon>Glomeromycotina</taxon>
        <taxon>Glomeromycetes</taxon>
        <taxon>Diversisporales</taxon>
        <taxon>Gigasporaceae</taxon>
        <taxon>Racocetra</taxon>
    </lineage>
</organism>
<comment type="caution">
    <text evidence="1">The sequence shown here is derived from an EMBL/GenBank/DDBJ whole genome shotgun (WGS) entry which is preliminary data.</text>
</comment>
<gene>
    <name evidence="1" type="ORF">RPERSI_LOCUS13837</name>
</gene>
<name>A0ACA9QK09_9GLOM</name>
<dbReference type="Proteomes" id="UP000789920">
    <property type="component" value="Unassembled WGS sequence"/>
</dbReference>
<reference evidence="1" key="1">
    <citation type="submission" date="2021-06" db="EMBL/GenBank/DDBJ databases">
        <authorList>
            <person name="Kallberg Y."/>
            <person name="Tangrot J."/>
            <person name="Rosling A."/>
        </authorList>
    </citation>
    <scope>NUCLEOTIDE SEQUENCE</scope>
    <source>
        <strain evidence="1">MA461A</strain>
    </source>
</reference>
<keyword evidence="2" id="KW-1185">Reference proteome</keyword>
<evidence type="ECO:0000313" key="2">
    <source>
        <dbReference type="Proteomes" id="UP000789920"/>
    </source>
</evidence>
<accession>A0ACA9QK09</accession>
<feature type="non-terminal residue" evidence="1">
    <location>
        <position position="471"/>
    </location>
</feature>
<proteinExistence type="predicted"/>